<dbReference type="Gene3D" id="3.30.1120.10">
    <property type="match status" value="1"/>
</dbReference>
<dbReference type="PANTHER" id="PTHR42693:SF47">
    <property type="entry name" value="N-ACETYLGALACTOSAMINE-6-SULFATASE"/>
    <property type="match status" value="1"/>
</dbReference>
<comment type="cofactor">
    <cofactor evidence="1">
        <name>Ca(2+)</name>
        <dbReference type="ChEBI" id="CHEBI:29108"/>
    </cofactor>
</comment>
<evidence type="ECO:0000256" key="2">
    <source>
        <dbReference type="ARBA" id="ARBA00008779"/>
    </source>
</evidence>
<name>A0ABM1F1B5_PRICU</name>
<keyword evidence="7" id="KW-1185">Reference proteome</keyword>
<proteinExistence type="inferred from homology"/>
<dbReference type="Pfam" id="PF00884">
    <property type="entry name" value="Sulfatase"/>
    <property type="match status" value="1"/>
</dbReference>
<protein>
    <submittedName>
        <fullName evidence="8">LOW QUALITY PROTEIN: N-acetylgalactosamine-6-sulfatase-like</fullName>
    </submittedName>
</protein>
<sequence>MGWGDLGGGVLGQPAKETPNLDQMAAEGVTLTDFYTANPLCSPSRAALLTGRLPIRNGFYTTNDHARNSYTPQEIVGGIADFELLLPELLQKGGYHNKIVGKWHLGHQEQYLPLKHGFHEWFGAPNCHFGPYDDGKTPNIPVYRNAEMVGRYYEEFAIDKHKGVSNLTQMYIKEAVEFIEEHSNTTKPFFLYWAPDSTHGPVYASMPFIGKSQRGRYGDAVMELDHGVGAILRTLERLAIDKRTFVFFTSDNGAAVSDRAASGSNGPFLCGKQTTFEGGMREPAIAWWPGQIKNPGTRKRRLPGKLEVFTRVELMLSVKFLCHAEWRPVFFYRGNEMMAVRYGFYKAHYWTWSNGWDEIKVGIDFCPGQVLANMTQHEQQNHTARPLLFHLGRDPGEKFPVRFSSPEYDAAMSPIRRIVVEHKRNLVAGTPQLNVCDVAVQ</sequence>
<dbReference type="Gene3D" id="3.40.720.10">
    <property type="entry name" value="Alkaline Phosphatase, subunit A"/>
    <property type="match status" value="1"/>
</dbReference>
<accession>A0ABM1F1B5</accession>
<dbReference type="Pfam" id="PF14707">
    <property type="entry name" value="Sulfatase_C"/>
    <property type="match status" value="1"/>
</dbReference>
<dbReference type="InterPro" id="IPR050738">
    <property type="entry name" value="Sulfatase"/>
</dbReference>
<evidence type="ECO:0000256" key="5">
    <source>
        <dbReference type="ARBA" id="ARBA00022837"/>
    </source>
</evidence>
<dbReference type="PANTHER" id="PTHR42693">
    <property type="entry name" value="ARYLSULFATASE FAMILY MEMBER"/>
    <property type="match status" value="1"/>
</dbReference>
<evidence type="ECO:0000256" key="3">
    <source>
        <dbReference type="ARBA" id="ARBA00022723"/>
    </source>
</evidence>
<evidence type="ECO:0000313" key="8">
    <source>
        <dbReference type="RefSeq" id="XP_014678236.1"/>
    </source>
</evidence>
<keyword evidence="5" id="KW-0106">Calcium</keyword>
<evidence type="ECO:0000256" key="1">
    <source>
        <dbReference type="ARBA" id="ARBA00001913"/>
    </source>
</evidence>
<comment type="similarity">
    <text evidence="2">Belongs to the sulfatase family.</text>
</comment>
<gene>
    <name evidence="8" type="primary">LOC106818036</name>
</gene>
<evidence type="ECO:0000313" key="7">
    <source>
        <dbReference type="Proteomes" id="UP000695022"/>
    </source>
</evidence>
<dbReference type="InterPro" id="IPR000917">
    <property type="entry name" value="Sulfatase_N"/>
</dbReference>
<evidence type="ECO:0000259" key="6">
    <source>
        <dbReference type="Pfam" id="PF00884"/>
    </source>
</evidence>
<reference evidence="8" key="1">
    <citation type="submission" date="2025-08" db="UniProtKB">
        <authorList>
            <consortium name="RefSeq"/>
        </authorList>
    </citation>
    <scope>IDENTIFICATION</scope>
</reference>
<dbReference type="Proteomes" id="UP000695022">
    <property type="component" value="Unplaced"/>
</dbReference>
<evidence type="ECO:0000256" key="4">
    <source>
        <dbReference type="ARBA" id="ARBA00022801"/>
    </source>
</evidence>
<dbReference type="RefSeq" id="XP_014678236.1">
    <property type="nucleotide sequence ID" value="XM_014822750.1"/>
</dbReference>
<dbReference type="GeneID" id="106818036"/>
<dbReference type="InterPro" id="IPR024607">
    <property type="entry name" value="Sulfatase_CS"/>
</dbReference>
<keyword evidence="3" id="KW-0479">Metal-binding</keyword>
<dbReference type="PROSITE" id="PS00523">
    <property type="entry name" value="SULFATASE_1"/>
    <property type="match status" value="1"/>
</dbReference>
<feature type="non-terminal residue" evidence="8">
    <location>
        <position position="441"/>
    </location>
</feature>
<dbReference type="SUPFAM" id="SSF53649">
    <property type="entry name" value="Alkaline phosphatase-like"/>
    <property type="match status" value="1"/>
</dbReference>
<organism evidence="7 8">
    <name type="scientific">Priapulus caudatus</name>
    <name type="common">Priapulid worm</name>
    <dbReference type="NCBI Taxonomy" id="37621"/>
    <lineage>
        <taxon>Eukaryota</taxon>
        <taxon>Metazoa</taxon>
        <taxon>Ecdysozoa</taxon>
        <taxon>Scalidophora</taxon>
        <taxon>Priapulida</taxon>
        <taxon>Priapulimorpha</taxon>
        <taxon>Priapulimorphida</taxon>
        <taxon>Priapulidae</taxon>
        <taxon>Priapulus</taxon>
    </lineage>
</organism>
<dbReference type="InterPro" id="IPR017850">
    <property type="entry name" value="Alkaline_phosphatase_core_sf"/>
</dbReference>
<feature type="domain" description="Sulfatase N-terminal" evidence="6">
    <location>
        <begin position="7"/>
        <end position="297"/>
    </location>
</feature>
<keyword evidence="4" id="KW-0378">Hydrolase</keyword>